<name>T2IR74_CROWT</name>
<comment type="caution">
    <text evidence="2">The sequence shown here is derived from an EMBL/GenBank/DDBJ whole genome shotgun (WGS) entry which is preliminary data.</text>
</comment>
<protein>
    <submittedName>
        <fullName evidence="2">Ribonuclease E</fullName>
        <ecNumber evidence="2">3.1.26.12</ecNumber>
    </submittedName>
</protein>
<evidence type="ECO:0000256" key="1">
    <source>
        <dbReference type="SAM" id="MobiDB-lite"/>
    </source>
</evidence>
<dbReference type="AlphaFoldDB" id="T2IR74"/>
<gene>
    <name evidence="2" type="ORF">CWATWH0005_451</name>
</gene>
<organism evidence="2 3">
    <name type="scientific">Crocosphaera watsonii WH 0005</name>
    <dbReference type="NCBI Taxonomy" id="423472"/>
    <lineage>
        <taxon>Bacteria</taxon>
        <taxon>Bacillati</taxon>
        <taxon>Cyanobacteriota</taxon>
        <taxon>Cyanophyceae</taxon>
        <taxon>Oscillatoriophycideae</taxon>
        <taxon>Chroococcales</taxon>
        <taxon>Aphanothecaceae</taxon>
        <taxon>Crocosphaera</taxon>
    </lineage>
</organism>
<sequence length="149" mass="17366">MLHHPSYQEQNNNATNRRRRRRPPTQAPNLVNKEKEETPVPSKPVTNVAVKETEENKESSNENRRERVPRHLRREDAPVERVSVEMTPTEQNVYALMGISPLVRVDQEFKDPKSVLVSVKSPEGFERKKLKKLLKRANKQRQQPLAKSK</sequence>
<proteinExistence type="predicted"/>
<evidence type="ECO:0000313" key="3">
    <source>
        <dbReference type="Proteomes" id="UP000017981"/>
    </source>
</evidence>
<feature type="compositionally biased region" description="Basic and acidic residues" evidence="1">
    <location>
        <begin position="51"/>
        <end position="66"/>
    </location>
</feature>
<keyword evidence="2" id="KW-0378">Hydrolase</keyword>
<feature type="region of interest" description="Disordered" evidence="1">
    <location>
        <begin position="1"/>
        <end position="81"/>
    </location>
</feature>
<evidence type="ECO:0000313" key="2">
    <source>
        <dbReference type="EMBL" id="CCQ54680.1"/>
    </source>
</evidence>
<accession>T2IR74</accession>
<reference evidence="2 3" key="2">
    <citation type="submission" date="2013-09" db="EMBL/GenBank/DDBJ databases">
        <title>Whole genome comparison of six Crocosphaera watsonii strains with differing phenotypes.</title>
        <authorList>
            <person name="Bench S.R."/>
            <person name="Heller P."/>
            <person name="Frank I."/>
            <person name="Arciniega M."/>
            <person name="Shilova I.N."/>
            <person name="Zehr J.P."/>
        </authorList>
    </citation>
    <scope>NUCLEOTIDE SEQUENCE [LARGE SCALE GENOMIC DNA]</scope>
    <source>
        <strain evidence="2 3">WH 0005</strain>
    </source>
</reference>
<dbReference type="EC" id="3.1.26.12" evidence="2"/>
<dbReference type="GO" id="GO:0008995">
    <property type="term" value="F:ribonuclease E activity"/>
    <property type="evidence" value="ECO:0007669"/>
    <property type="project" value="UniProtKB-EC"/>
</dbReference>
<dbReference type="EMBL" id="CAQL01000205">
    <property type="protein sequence ID" value="CCQ54680.1"/>
    <property type="molecule type" value="Genomic_DNA"/>
</dbReference>
<reference evidence="2 3" key="1">
    <citation type="submission" date="2013-01" db="EMBL/GenBank/DDBJ databases">
        <authorList>
            <person name="Bench S."/>
        </authorList>
    </citation>
    <scope>NUCLEOTIDE SEQUENCE [LARGE SCALE GENOMIC DNA]</scope>
    <source>
        <strain evidence="2 3">WH 0005</strain>
    </source>
</reference>
<dbReference type="Proteomes" id="UP000017981">
    <property type="component" value="Unassembled WGS sequence"/>
</dbReference>